<dbReference type="EMBL" id="VCEI01000029">
    <property type="protein sequence ID" value="TLU90069.1"/>
    <property type="molecule type" value="Genomic_DNA"/>
</dbReference>
<keyword evidence="3" id="KW-1185">Reference proteome</keyword>
<evidence type="ECO:0000313" key="2">
    <source>
        <dbReference type="EMBL" id="TLU90069.1"/>
    </source>
</evidence>
<organism evidence="2 3">
    <name type="scientific">Dyadobacter sediminis</name>
    <dbReference type="NCBI Taxonomy" id="1493691"/>
    <lineage>
        <taxon>Bacteria</taxon>
        <taxon>Pseudomonadati</taxon>
        <taxon>Bacteroidota</taxon>
        <taxon>Cytophagia</taxon>
        <taxon>Cytophagales</taxon>
        <taxon>Spirosomataceae</taxon>
        <taxon>Dyadobacter</taxon>
    </lineage>
</organism>
<gene>
    <name evidence="2" type="ORF">FEM55_21365</name>
</gene>
<dbReference type="OrthoDB" id="951012at2"/>
<evidence type="ECO:0000313" key="3">
    <source>
        <dbReference type="Proteomes" id="UP000309788"/>
    </source>
</evidence>
<evidence type="ECO:0000256" key="1">
    <source>
        <dbReference type="SAM" id="SignalP"/>
    </source>
</evidence>
<sequence>MKKIIFHIILFLVTSQISVAQVFSETFGSAACLNCTPSGWIPTFLDDPLPAVSTYSNVGGHKNLEWQFWLPVPSSGNQSPNNTFLTLHTFPENTLSSGAYTTFSDLVPGHQYKFTFYVMTMKYEKIFDPTDPSKNQLSDFAGSVSYRLDVLPLETVNFDQPNVNNRGIWLKQEYVFTAQSTSHKFTVEAGKKYQSPLRGAVNIDVGANALVDLSCLATTKPKGESGIGTLSNSCPTKTINLYKAVENSPNPPGTTLVFFDNDKHEGNSLPNGTAAPSSPGLHSYYAYYYDAANDCYSNPLWIQVKLEDCVTQVCDAGSSQVSLDAQKTTVFPISPSTTADLNTALDVDPVTPFPLDKPWVSVVWFDNPTHSGDPINDFPSSAFAPKGTYYAFYVDYTQGVCYNTDNSTAKVEVKNCYAGNQQVFSAKELTSVCPTITVDLNKAFSGSPIAGTQLVWFDNPNHTGQAMDAITVAAAPPGTYYAFFWDNQHNCYNTDNSTAKVTALVPCPSDLTLTVDINEVNFDESSSRDFVVHVWNSQSNPTSTPIEFKVAKIDGFKITTPGVNSVSNVFGGTANENGDWLLSSDNDYIIVRSKPGYKMNPAGHSVIGFNIIRNAGVPSGTTRKIVASISPNSGGDTDETNNTVMTAIGAN</sequence>
<name>A0A5R9K8C7_9BACT</name>
<comment type="caution">
    <text evidence="2">The sequence shown here is derived from an EMBL/GenBank/DDBJ whole genome shotgun (WGS) entry which is preliminary data.</text>
</comment>
<dbReference type="AlphaFoldDB" id="A0A5R9K8C7"/>
<protein>
    <submittedName>
        <fullName evidence="2">Uncharacterized protein</fullName>
    </submittedName>
</protein>
<feature type="signal peptide" evidence="1">
    <location>
        <begin position="1"/>
        <end position="20"/>
    </location>
</feature>
<accession>A0A5R9K8C7</accession>
<dbReference type="Proteomes" id="UP000309788">
    <property type="component" value="Unassembled WGS sequence"/>
</dbReference>
<dbReference type="RefSeq" id="WP_138283419.1">
    <property type="nucleotide sequence ID" value="NZ_BMGE01000006.1"/>
</dbReference>
<feature type="chain" id="PRO_5024432048" evidence="1">
    <location>
        <begin position="21"/>
        <end position="651"/>
    </location>
</feature>
<proteinExistence type="predicted"/>
<keyword evidence="1" id="KW-0732">Signal</keyword>
<reference evidence="2 3" key="1">
    <citation type="submission" date="2019-05" db="EMBL/GenBank/DDBJ databases">
        <authorList>
            <person name="Qu J.-H."/>
        </authorList>
    </citation>
    <scope>NUCLEOTIDE SEQUENCE [LARGE SCALE GENOMIC DNA]</scope>
    <source>
        <strain evidence="2 3">Z12</strain>
    </source>
</reference>